<dbReference type="AlphaFoldDB" id="A0A553YQV5"/>
<feature type="non-terminal residue" evidence="4">
    <location>
        <position position="1"/>
    </location>
</feature>
<keyword evidence="2" id="KW-0812">Transmembrane</keyword>
<feature type="compositionally biased region" description="Pro residues" evidence="1">
    <location>
        <begin position="1"/>
        <end position="12"/>
    </location>
</feature>
<dbReference type="InterPro" id="IPR035992">
    <property type="entry name" value="Ricin_B-like_lectins"/>
</dbReference>
<keyword evidence="2" id="KW-0472">Membrane</keyword>
<comment type="caution">
    <text evidence="4">The sequence shown here is derived from an EMBL/GenBank/DDBJ whole genome shotgun (WGS) entry which is preliminary data.</text>
</comment>
<evidence type="ECO:0000256" key="1">
    <source>
        <dbReference type="SAM" id="MobiDB-lite"/>
    </source>
</evidence>
<dbReference type="SMART" id="SM00458">
    <property type="entry name" value="RICIN"/>
    <property type="match status" value="1"/>
</dbReference>
<dbReference type="RefSeq" id="WP_185994130.1">
    <property type="nucleotide sequence ID" value="NZ_VKLS01000494.1"/>
</dbReference>
<feature type="region of interest" description="Disordered" evidence="1">
    <location>
        <begin position="74"/>
        <end position="168"/>
    </location>
</feature>
<dbReference type="PROSITE" id="PS50231">
    <property type="entry name" value="RICIN_B_LECTIN"/>
    <property type="match status" value="1"/>
</dbReference>
<dbReference type="InterPro" id="IPR000772">
    <property type="entry name" value="Ricin_B_lectin"/>
</dbReference>
<keyword evidence="5" id="KW-1185">Reference proteome</keyword>
<dbReference type="NCBIfam" id="NF035930">
    <property type="entry name" value="lectin_2"/>
    <property type="match status" value="1"/>
</dbReference>
<organism evidence="4 5">
    <name type="scientific">Streptomyces benahoarensis</name>
    <dbReference type="NCBI Taxonomy" id="2595054"/>
    <lineage>
        <taxon>Bacteria</taxon>
        <taxon>Bacillati</taxon>
        <taxon>Actinomycetota</taxon>
        <taxon>Actinomycetes</taxon>
        <taxon>Kitasatosporales</taxon>
        <taxon>Streptomycetaceae</taxon>
        <taxon>Streptomyces</taxon>
    </lineage>
</organism>
<feature type="region of interest" description="Disordered" evidence="1">
    <location>
        <begin position="1"/>
        <end position="25"/>
    </location>
</feature>
<evidence type="ECO:0000313" key="5">
    <source>
        <dbReference type="Proteomes" id="UP000320888"/>
    </source>
</evidence>
<feature type="domain" description="Ricin B lectin" evidence="3">
    <location>
        <begin position="166"/>
        <end position="293"/>
    </location>
</feature>
<feature type="compositionally biased region" description="Low complexity" evidence="1">
    <location>
        <begin position="74"/>
        <end position="83"/>
    </location>
</feature>
<evidence type="ECO:0000259" key="3">
    <source>
        <dbReference type="SMART" id="SM00458"/>
    </source>
</evidence>
<proteinExistence type="predicted"/>
<feature type="transmembrane region" description="Helical" evidence="2">
    <location>
        <begin position="38"/>
        <end position="59"/>
    </location>
</feature>
<protein>
    <recommendedName>
        <fullName evidence="3">Ricin B lectin domain-containing protein</fullName>
    </recommendedName>
</protein>
<keyword evidence="2" id="KW-1133">Transmembrane helix</keyword>
<reference evidence="4 5" key="1">
    <citation type="submission" date="2019-07" db="EMBL/GenBank/DDBJ databases">
        <title>Draft genome for Streptomyces benahoarensis MZ03-48.</title>
        <authorList>
            <person name="Gonzalez-Pimentel J.L."/>
        </authorList>
    </citation>
    <scope>NUCLEOTIDE SEQUENCE [LARGE SCALE GENOMIC DNA]</scope>
    <source>
        <strain evidence="4 5">MZ03-48</strain>
    </source>
</reference>
<evidence type="ECO:0000313" key="4">
    <source>
        <dbReference type="EMBL" id="TSB31579.1"/>
    </source>
</evidence>
<gene>
    <name evidence="4" type="ORF">FNZ23_25685</name>
</gene>
<sequence length="294" mass="30272">DIPRSPHPPSKEPPGGFSRTFARDPGRTRIGLLPERRVWIALGSTVALVAGAVVLGPLAQRGLRMSADDTRVAAASVASPSPEASKKAEPEPSPSATKAGPTATPGKKGDDAPPADRPARDVPPPRTQDTPDTPSQGQNGGVVAGHPSGSAAGAKHHPAQSPKVTGPTGTITGMNGICLDVANGNRANGTPIQVHDCNGMPAQRWTMASDGTVRAYGKCMDVADNATSDGSLIHLWDCNGRPSQQWVFSGAPHDLVNLPANKCLDIRAANASNGTRVQIANCSGNPAQKWSVPT</sequence>
<dbReference type="Gene3D" id="2.80.10.50">
    <property type="match status" value="1"/>
</dbReference>
<dbReference type="SUPFAM" id="SSF50370">
    <property type="entry name" value="Ricin B-like lectins"/>
    <property type="match status" value="1"/>
</dbReference>
<dbReference type="EMBL" id="VKLS01000494">
    <property type="protein sequence ID" value="TSB31579.1"/>
    <property type="molecule type" value="Genomic_DNA"/>
</dbReference>
<accession>A0A553YQV5</accession>
<dbReference type="Pfam" id="PF00652">
    <property type="entry name" value="Ricin_B_lectin"/>
    <property type="match status" value="1"/>
</dbReference>
<name>A0A553YQV5_9ACTN</name>
<dbReference type="Proteomes" id="UP000320888">
    <property type="component" value="Unassembled WGS sequence"/>
</dbReference>
<evidence type="ECO:0000256" key="2">
    <source>
        <dbReference type="SAM" id="Phobius"/>
    </source>
</evidence>